<keyword evidence="4" id="KW-1185">Reference proteome</keyword>
<gene>
    <name evidence="3" type="ORF">BG61_07630</name>
</gene>
<dbReference type="AlphaFoldDB" id="A0A069PQL1"/>
<evidence type="ECO:0000313" key="3">
    <source>
        <dbReference type="EMBL" id="KDR42702.1"/>
    </source>
</evidence>
<name>A0A069PQL1_9BURK</name>
<evidence type="ECO:0000256" key="2">
    <source>
        <dbReference type="SAM" id="SignalP"/>
    </source>
</evidence>
<accession>A0A069PQL1</accession>
<dbReference type="RefSeq" id="WP_035929338.1">
    <property type="nucleotide sequence ID" value="NZ_CADFFX010000006.1"/>
</dbReference>
<feature type="chain" id="PRO_5007372493" evidence="2">
    <location>
        <begin position="22"/>
        <end position="73"/>
    </location>
</feature>
<proteinExistence type="predicted"/>
<sequence>MKLLKFALFACWLSAVSMAHAQTPAPAADNANSQQQLAQADTAPAAQRSVAAPKKAADCVGPASFCSVFFGGS</sequence>
<evidence type="ECO:0000256" key="1">
    <source>
        <dbReference type="SAM" id="MobiDB-lite"/>
    </source>
</evidence>
<feature type="signal peptide" evidence="2">
    <location>
        <begin position="1"/>
        <end position="21"/>
    </location>
</feature>
<organism evidence="3 4">
    <name type="scientific">Caballeronia glathei</name>
    <dbReference type="NCBI Taxonomy" id="60547"/>
    <lineage>
        <taxon>Bacteria</taxon>
        <taxon>Pseudomonadati</taxon>
        <taxon>Pseudomonadota</taxon>
        <taxon>Betaproteobacteria</taxon>
        <taxon>Burkholderiales</taxon>
        <taxon>Burkholderiaceae</taxon>
        <taxon>Caballeronia</taxon>
    </lineage>
</organism>
<dbReference type="EMBL" id="JFHC01000014">
    <property type="protein sequence ID" value="KDR42702.1"/>
    <property type="molecule type" value="Genomic_DNA"/>
</dbReference>
<feature type="region of interest" description="Disordered" evidence="1">
    <location>
        <begin position="24"/>
        <end position="45"/>
    </location>
</feature>
<comment type="caution">
    <text evidence="3">The sequence shown here is derived from an EMBL/GenBank/DDBJ whole genome shotgun (WGS) entry which is preliminary data.</text>
</comment>
<feature type="compositionally biased region" description="Polar residues" evidence="1">
    <location>
        <begin position="30"/>
        <end position="39"/>
    </location>
</feature>
<keyword evidence="2" id="KW-0732">Signal</keyword>
<reference evidence="3 4" key="1">
    <citation type="submission" date="2014-03" db="EMBL/GenBank/DDBJ databases">
        <title>Draft Genome Sequences of Four Burkholderia Strains.</title>
        <authorList>
            <person name="Liu X.Y."/>
            <person name="Li C.X."/>
            <person name="Xu J.H."/>
        </authorList>
    </citation>
    <scope>NUCLEOTIDE SEQUENCE [LARGE SCALE GENOMIC DNA]</scope>
    <source>
        <strain evidence="3 4">DSM 50014</strain>
    </source>
</reference>
<protein>
    <submittedName>
        <fullName evidence="3">Uncharacterized protein</fullName>
    </submittedName>
</protein>
<dbReference type="Proteomes" id="UP000027466">
    <property type="component" value="Unassembled WGS sequence"/>
</dbReference>
<evidence type="ECO:0000313" key="4">
    <source>
        <dbReference type="Proteomes" id="UP000027466"/>
    </source>
</evidence>